<keyword evidence="6" id="KW-0966">Cell projection</keyword>
<keyword evidence="6" id="KW-0969">Cilium</keyword>
<dbReference type="Pfam" id="PF00669">
    <property type="entry name" value="Flagellin_N"/>
    <property type="match status" value="1"/>
</dbReference>
<proteinExistence type="inferred from homology"/>
<comment type="similarity">
    <text evidence="3">Belongs to the bacterial flagellin family.</text>
</comment>
<evidence type="ECO:0000259" key="5">
    <source>
        <dbReference type="Pfam" id="PF00669"/>
    </source>
</evidence>
<keyword evidence="6" id="KW-0282">Flagellum</keyword>
<dbReference type="AlphaFoldDB" id="A0A3R8SAC3"/>
<dbReference type="PANTHER" id="PTHR42792">
    <property type="entry name" value="FLAGELLIN"/>
    <property type="match status" value="1"/>
</dbReference>
<protein>
    <submittedName>
        <fullName evidence="6">Flagellar hook-associated protein 3</fullName>
    </submittedName>
</protein>
<dbReference type="Proteomes" id="UP000269265">
    <property type="component" value="Unassembled WGS sequence"/>
</dbReference>
<comment type="subcellular location">
    <subcellularLocation>
        <location evidence="1">Bacterial flagellum</location>
    </subcellularLocation>
    <subcellularLocation>
        <location evidence="2">Secreted</location>
    </subcellularLocation>
</comment>
<sequence>MRISTAYSFDSAISNLQKRQTDLTESQMQLTTGKRVNNASDDPVAAARAERALATMSRSDANQRGLEASRNAMTLGAGVLRDSVELLQQARESLVAAGNGSYSDAERQSLAVRLKEIRNQLLSVANRSDGSGGFVFGGQGSSSPPFIDAPGGVQFVGQGGQAQGSSSENVNLTVDGDLVWLKAKTGNGVFTTSAATTNTGSSWISPGTVSTPSQVPYPAAAGVTPPTYTIQFDVTGGVTTYSVLEDGNALSSGVPFSSTSGIVIPGRGMTVNVSGTPATGDTFTIGQSSNSLSVFDTLDKVIAELNTTSLNNGQIQQSVNGGLSNLDSVLGNMMSAESAAGETLNRLDGIEGRIATLKQTAQSDRSSAEDLDMVEAISAFQSKQTGYDAALKSYSMVQKLSLFQYVNG</sequence>
<evidence type="ECO:0000256" key="3">
    <source>
        <dbReference type="ARBA" id="ARBA00005709"/>
    </source>
</evidence>
<evidence type="ECO:0000313" key="7">
    <source>
        <dbReference type="Proteomes" id="UP000269265"/>
    </source>
</evidence>
<dbReference type="GO" id="GO:0009424">
    <property type="term" value="C:bacterial-type flagellum hook"/>
    <property type="evidence" value="ECO:0007669"/>
    <property type="project" value="InterPro"/>
</dbReference>
<dbReference type="InterPro" id="IPR001492">
    <property type="entry name" value="Flagellin"/>
</dbReference>
<dbReference type="GO" id="GO:0005198">
    <property type="term" value="F:structural molecule activity"/>
    <property type="evidence" value="ECO:0007669"/>
    <property type="project" value="InterPro"/>
</dbReference>
<keyword evidence="7" id="KW-1185">Reference proteome</keyword>
<keyword evidence="4" id="KW-0975">Bacterial flagellum</keyword>
<evidence type="ECO:0000313" key="6">
    <source>
        <dbReference type="EMBL" id="RRS05953.1"/>
    </source>
</evidence>
<dbReference type="SUPFAM" id="SSF64518">
    <property type="entry name" value="Phase 1 flagellin"/>
    <property type="match status" value="1"/>
</dbReference>
<dbReference type="InterPro" id="IPR001029">
    <property type="entry name" value="Flagellin_N"/>
</dbReference>
<gene>
    <name evidence="6" type="primary">flgL</name>
    <name evidence="6" type="ORF">EIP75_03600</name>
</gene>
<feature type="domain" description="Flagellin N-terminal" evidence="5">
    <location>
        <begin position="3"/>
        <end position="139"/>
    </location>
</feature>
<dbReference type="Gene3D" id="1.20.1330.10">
    <property type="entry name" value="f41 fragment of flagellin, N-terminal domain"/>
    <property type="match status" value="2"/>
</dbReference>
<dbReference type="PANTHER" id="PTHR42792:SF1">
    <property type="entry name" value="FLAGELLAR HOOK-ASSOCIATED PROTEIN 3"/>
    <property type="match status" value="1"/>
</dbReference>
<dbReference type="InterPro" id="IPR013384">
    <property type="entry name" value="Flagell_FlgL"/>
</dbReference>
<dbReference type="GO" id="GO:0071973">
    <property type="term" value="P:bacterial-type flagellum-dependent cell motility"/>
    <property type="evidence" value="ECO:0007669"/>
    <property type="project" value="InterPro"/>
</dbReference>
<evidence type="ECO:0000256" key="2">
    <source>
        <dbReference type="ARBA" id="ARBA00004613"/>
    </source>
</evidence>
<evidence type="ECO:0000256" key="4">
    <source>
        <dbReference type="ARBA" id="ARBA00023143"/>
    </source>
</evidence>
<accession>A0A3R8SAC3</accession>
<reference evidence="6 7" key="1">
    <citation type="submission" date="2018-12" db="EMBL/GenBank/DDBJ databases">
        <title>The whole draft genome of Aquabacterium sp. SJQ9.</title>
        <authorList>
            <person name="Sun L."/>
            <person name="Gao X."/>
            <person name="Chen W."/>
            <person name="Huang K."/>
        </authorList>
    </citation>
    <scope>NUCLEOTIDE SEQUENCE [LARGE SCALE GENOMIC DNA]</scope>
    <source>
        <strain evidence="6 7">SJQ9</strain>
    </source>
</reference>
<dbReference type="OrthoDB" id="9768249at2"/>
<evidence type="ECO:0000256" key="1">
    <source>
        <dbReference type="ARBA" id="ARBA00004365"/>
    </source>
</evidence>
<dbReference type="RefSeq" id="WP_125241860.1">
    <property type="nucleotide sequence ID" value="NZ_RSED01000002.1"/>
</dbReference>
<dbReference type="GO" id="GO:0005576">
    <property type="term" value="C:extracellular region"/>
    <property type="evidence" value="ECO:0007669"/>
    <property type="project" value="UniProtKB-SubCell"/>
</dbReference>
<name>A0A3R8SAC3_9BURK</name>
<dbReference type="NCBIfam" id="TIGR02550">
    <property type="entry name" value="flagell_flgL"/>
    <property type="match status" value="1"/>
</dbReference>
<dbReference type="EMBL" id="RSED01000002">
    <property type="protein sequence ID" value="RRS05953.1"/>
    <property type="molecule type" value="Genomic_DNA"/>
</dbReference>
<comment type="caution">
    <text evidence="6">The sequence shown here is derived from an EMBL/GenBank/DDBJ whole genome shotgun (WGS) entry which is preliminary data.</text>
</comment>
<organism evidence="6 7">
    <name type="scientific">Aquabacterium soli</name>
    <dbReference type="NCBI Taxonomy" id="2493092"/>
    <lineage>
        <taxon>Bacteria</taxon>
        <taxon>Pseudomonadati</taxon>
        <taxon>Pseudomonadota</taxon>
        <taxon>Betaproteobacteria</taxon>
        <taxon>Burkholderiales</taxon>
        <taxon>Aquabacterium</taxon>
    </lineage>
</organism>